<evidence type="ECO:0000256" key="1">
    <source>
        <dbReference type="SAM" id="MobiDB-lite"/>
    </source>
</evidence>
<keyword evidence="3" id="KW-1185">Reference proteome</keyword>
<accession>A0A560LXQ8</accession>
<evidence type="ECO:0000313" key="2">
    <source>
        <dbReference type="EMBL" id="TWC00257.1"/>
    </source>
</evidence>
<comment type="caution">
    <text evidence="2">The sequence shown here is derived from an EMBL/GenBank/DDBJ whole genome shotgun (WGS) entry which is preliminary data.</text>
</comment>
<gene>
    <name evidence="2" type="ORF">FBZ93_10549</name>
</gene>
<feature type="compositionally biased region" description="Basic residues" evidence="1">
    <location>
        <begin position="46"/>
        <end position="55"/>
    </location>
</feature>
<dbReference type="AlphaFoldDB" id="A0A560LXQ8"/>
<protein>
    <submittedName>
        <fullName evidence="2">Uncharacterized protein</fullName>
    </submittedName>
</protein>
<proteinExistence type="predicted"/>
<evidence type="ECO:0000313" key="3">
    <source>
        <dbReference type="Proteomes" id="UP000321304"/>
    </source>
</evidence>
<feature type="region of interest" description="Disordered" evidence="1">
    <location>
        <begin position="46"/>
        <end position="83"/>
    </location>
</feature>
<dbReference type="Proteomes" id="UP000321304">
    <property type="component" value="Unassembled WGS sequence"/>
</dbReference>
<name>A0A560LXQ8_9BRAD</name>
<sequence>MRKLIHTVLPSRPPSSRLAPAQAVTLCSQLPTRLLRHNRPLLPLRLRPRSPRQHASHLVTSSHIRHRESDATKVPASPGGRTMTVAVIA</sequence>
<dbReference type="EMBL" id="VITY01000005">
    <property type="protein sequence ID" value="TWC00257.1"/>
    <property type="molecule type" value="Genomic_DNA"/>
</dbReference>
<reference evidence="2 3" key="1">
    <citation type="submission" date="2019-06" db="EMBL/GenBank/DDBJ databases">
        <title>Genomic Encyclopedia of Type Strains, Phase IV (KMG-V): Genome sequencing to study the core and pangenomes of soil and plant-associated prokaryotes.</title>
        <authorList>
            <person name="Whitman W."/>
        </authorList>
    </citation>
    <scope>NUCLEOTIDE SEQUENCE [LARGE SCALE GENOMIC DNA]</scope>
    <source>
        <strain evidence="2 3">BR 10355</strain>
    </source>
</reference>
<organism evidence="2 3">
    <name type="scientific">Bradyrhizobium macuxiense</name>
    <dbReference type="NCBI Taxonomy" id="1755647"/>
    <lineage>
        <taxon>Bacteria</taxon>
        <taxon>Pseudomonadati</taxon>
        <taxon>Pseudomonadota</taxon>
        <taxon>Alphaproteobacteria</taxon>
        <taxon>Hyphomicrobiales</taxon>
        <taxon>Nitrobacteraceae</taxon>
        <taxon>Bradyrhizobium</taxon>
    </lineage>
</organism>